<accession>A0A7C5DG64</accession>
<keyword evidence="6" id="KW-0067">ATP-binding</keyword>
<dbReference type="Pfam" id="PF20143">
    <property type="entry name" value="NAD_kinase_C"/>
    <property type="match status" value="1"/>
</dbReference>
<comment type="catalytic activity">
    <reaction evidence="5 6">
        <text>NAD(+) + ATP = ADP + NADP(+) + H(+)</text>
        <dbReference type="Rhea" id="RHEA:18629"/>
        <dbReference type="ChEBI" id="CHEBI:15378"/>
        <dbReference type="ChEBI" id="CHEBI:30616"/>
        <dbReference type="ChEBI" id="CHEBI:57540"/>
        <dbReference type="ChEBI" id="CHEBI:58349"/>
        <dbReference type="ChEBI" id="CHEBI:456216"/>
        <dbReference type="EC" id="2.7.1.23"/>
    </reaction>
</comment>
<keyword evidence="2 6" id="KW-0418">Kinase</keyword>
<evidence type="ECO:0000256" key="6">
    <source>
        <dbReference type="HAMAP-Rule" id="MF_00361"/>
    </source>
</evidence>
<dbReference type="PANTHER" id="PTHR20275">
    <property type="entry name" value="NAD KINASE"/>
    <property type="match status" value="1"/>
</dbReference>
<evidence type="ECO:0000256" key="5">
    <source>
        <dbReference type="ARBA" id="ARBA00047925"/>
    </source>
</evidence>
<dbReference type="GO" id="GO:0003951">
    <property type="term" value="F:NAD+ kinase activity"/>
    <property type="evidence" value="ECO:0007669"/>
    <property type="project" value="UniProtKB-UniRule"/>
</dbReference>
<dbReference type="InterPro" id="IPR017438">
    <property type="entry name" value="ATP-NAD_kinase_N"/>
</dbReference>
<evidence type="ECO:0000256" key="2">
    <source>
        <dbReference type="ARBA" id="ARBA00022777"/>
    </source>
</evidence>
<gene>
    <name evidence="6" type="primary">nadK</name>
    <name evidence="7" type="ORF">ENL07_03965</name>
</gene>
<reference evidence="7" key="1">
    <citation type="journal article" date="2020" name="mSystems">
        <title>Genome- and Community-Level Interaction Insights into Carbon Utilization and Element Cycling Functions of Hydrothermarchaeota in Hydrothermal Sediment.</title>
        <authorList>
            <person name="Zhou Z."/>
            <person name="Liu Y."/>
            <person name="Xu W."/>
            <person name="Pan J."/>
            <person name="Luo Z.H."/>
            <person name="Li M."/>
        </authorList>
    </citation>
    <scope>NUCLEOTIDE SEQUENCE [LARGE SCALE GENOMIC DNA]</scope>
    <source>
        <strain evidence="7">HyVt-633</strain>
    </source>
</reference>
<comment type="cofactor">
    <cofactor evidence="6">
        <name>a divalent metal cation</name>
        <dbReference type="ChEBI" id="CHEBI:60240"/>
    </cofactor>
</comment>
<dbReference type="Pfam" id="PF01513">
    <property type="entry name" value="NAD_kinase"/>
    <property type="match status" value="1"/>
</dbReference>
<sequence>MKLAIIVNITRDKALELARELVAWLEERSIDYVFDRQSAKALGSEKWEEKADLNRHCDAFISLGGDGTLLLASHYSRSKPVLGINVGDLGFLTEFSPDEMWTAMEHLISGNYSKHTRSQLEATLESEEPMTALNDIIIEKGTATRRLPAFVIRLDNEILGSYRADGIVIATSTGSTAYSLSAGGPIIAPKSNVFVITPICPHMLTVRPIVISDDKTIKVSVDSQSGEFPLKMDGIQKKLLAPGEVVTISKSPHHVNLVANQKRSYCEILRKKLLWSHEHPTGQ</sequence>
<feature type="binding site" evidence="6">
    <location>
        <begin position="176"/>
        <end position="181"/>
    </location>
    <ligand>
        <name>NAD(+)</name>
        <dbReference type="ChEBI" id="CHEBI:57540"/>
    </ligand>
</feature>
<dbReference type="PANTHER" id="PTHR20275:SF0">
    <property type="entry name" value="NAD KINASE"/>
    <property type="match status" value="1"/>
</dbReference>
<comment type="caution">
    <text evidence="7">The sequence shown here is derived from an EMBL/GenBank/DDBJ whole genome shotgun (WGS) entry which is preliminary data.</text>
</comment>
<dbReference type="GO" id="GO:0051287">
    <property type="term" value="F:NAD binding"/>
    <property type="evidence" value="ECO:0007669"/>
    <property type="project" value="UniProtKB-ARBA"/>
</dbReference>
<dbReference type="AlphaFoldDB" id="A0A7C5DG64"/>
<feature type="active site" description="Proton acceptor" evidence="6">
    <location>
        <position position="66"/>
    </location>
</feature>
<keyword evidence="3 6" id="KW-0521">NADP</keyword>
<dbReference type="Gene3D" id="2.60.200.30">
    <property type="entry name" value="Probable inorganic polyphosphate/atp-NAD kinase, domain 2"/>
    <property type="match status" value="1"/>
</dbReference>
<dbReference type="SUPFAM" id="SSF111331">
    <property type="entry name" value="NAD kinase/diacylglycerol kinase-like"/>
    <property type="match status" value="1"/>
</dbReference>
<keyword evidence="1 6" id="KW-0808">Transferase</keyword>
<protein>
    <recommendedName>
        <fullName evidence="6">NAD kinase</fullName>
        <ecNumber evidence="6">2.7.1.23</ecNumber>
    </recommendedName>
    <alternativeName>
        <fullName evidence="6">ATP-dependent NAD kinase</fullName>
    </alternativeName>
</protein>
<feature type="binding site" evidence="6">
    <location>
        <position position="146"/>
    </location>
    <ligand>
        <name>NAD(+)</name>
        <dbReference type="ChEBI" id="CHEBI:57540"/>
    </ligand>
</feature>
<comment type="similarity">
    <text evidence="6">Belongs to the NAD kinase family.</text>
</comment>
<dbReference type="InterPro" id="IPR002504">
    <property type="entry name" value="NADK"/>
</dbReference>
<dbReference type="InterPro" id="IPR017437">
    <property type="entry name" value="ATP-NAD_kinase_PpnK-typ_C"/>
</dbReference>
<dbReference type="InterPro" id="IPR016064">
    <property type="entry name" value="NAD/diacylglycerol_kinase_sf"/>
</dbReference>
<keyword evidence="6" id="KW-0547">Nucleotide-binding</keyword>
<feature type="binding site" evidence="6">
    <location>
        <begin position="134"/>
        <end position="135"/>
    </location>
    <ligand>
        <name>NAD(+)</name>
        <dbReference type="ChEBI" id="CHEBI:57540"/>
    </ligand>
</feature>
<keyword evidence="4 6" id="KW-0520">NAD</keyword>
<evidence type="ECO:0000256" key="1">
    <source>
        <dbReference type="ARBA" id="ARBA00022679"/>
    </source>
</evidence>
<name>A0A7C5DG64_9CHLB</name>
<keyword evidence="6" id="KW-0963">Cytoplasm</keyword>
<dbReference type="GO" id="GO:0005524">
    <property type="term" value="F:ATP binding"/>
    <property type="evidence" value="ECO:0007669"/>
    <property type="project" value="UniProtKB-KW"/>
</dbReference>
<evidence type="ECO:0000313" key="7">
    <source>
        <dbReference type="EMBL" id="HHE31790.1"/>
    </source>
</evidence>
<dbReference type="Gene3D" id="3.40.50.10330">
    <property type="entry name" value="Probable inorganic polyphosphate/atp-NAD kinase, domain 1"/>
    <property type="match status" value="1"/>
</dbReference>
<dbReference type="GO" id="GO:0006741">
    <property type="term" value="P:NADP+ biosynthetic process"/>
    <property type="evidence" value="ECO:0007669"/>
    <property type="project" value="UniProtKB-UniRule"/>
</dbReference>
<feature type="binding site" evidence="6">
    <location>
        <begin position="66"/>
        <end position="67"/>
    </location>
    <ligand>
        <name>NAD(+)</name>
        <dbReference type="ChEBI" id="CHEBI:57540"/>
    </ligand>
</feature>
<dbReference type="EC" id="2.7.1.23" evidence="6"/>
<dbReference type="GO" id="GO:0046872">
    <property type="term" value="F:metal ion binding"/>
    <property type="evidence" value="ECO:0007669"/>
    <property type="project" value="UniProtKB-UniRule"/>
</dbReference>
<organism evidence="7">
    <name type="scientific">Chlorobaculum parvum</name>
    <dbReference type="NCBI Taxonomy" id="274539"/>
    <lineage>
        <taxon>Bacteria</taxon>
        <taxon>Pseudomonadati</taxon>
        <taxon>Chlorobiota</taxon>
        <taxon>Chlorobiia</taxon>
        <taxon>Chlorobiales</taxon>
        <taxon>Chlorobiaceae</taxon>
        <taxon>Chlorobaculum</taxon>
    </lineage>
</organism>
<dbReference type="HAMAP" id="MF_00361">
    <property type="entry name" value="NAD_kinase"/>
    <property type="match status" value="1"/>
</dbReference>
<comment type="subcellular location">
    <subcellularLocation>
        <location evidence="6">Cytoplasm</location>
    </subcellularLocation>
</comment>
<dbReference type="Proteomes" id="UP000886058">
    <property type="component" value="Unassembled WGS sequence"/>
</dbReference>
<dbReference type="EMBL" id="DRSQ01000084">
    <property type="protein sequence ID" value="HHE31790.1"/>
    <property type="molecule type" value="Genomic_DNA"/>
</dbReference>
<comment type="function">
    <text evidence="6">Involved in the regulation of the intracellular balance of NAD and NADP, and is a key enzyme in the biosynthesis of NADP. Catalyzes specifically the phosphorylation on 2'-hydroxyl of the adenosine moiety of NAD to yield NADP.</text>
</comment>
<feature type="binding site" evidence="6">
    <location>
        <position position="163"/>
    </location>
    <ligand>
        <name>NAD(+)</name>
        <dbReference type="ChEBI" id="CHEBI:57540"/>
    </ligand>
</feature>
<evidence type="ECO:0000256" key="3">
    <source>
        <dbReference type="ARBA" id="ARBA00022857"/>
    </source>
</evidence>
<feature type="binding site" evidence="6">
    <location>
        <position position="165"/>
    </location>
    <ligand>
        <name>NAD(+)</name>
        <dbReference type="ChEBI" id="CHEBI:57540"/>
    </ligand>
</feature>
<dbReference type="GO" id="GO:0005737">
    <property type="term" value="C:cytoplasm"/>
    <property type="evidence" value="ECO:0007669"/>
    <property type="project" value="UniProtKB-SubCell"/>
</dbReference>
<comment type="caution">
    <text evidence="6">Lacks conserved residue(s) required for the propagation of feature annotation.</text>
</comment>
<proteinExistence type="inferred from homology"/>
<evidence type="ECO:0000256" key="4">
    <source>
        <dbReference type="ARBA" id="ARBA00023027"/>
    </source>
</evidence>
<dbReference type="GO" id="GO:0019674">
    <property type="term" value="P:NAD+ metabolic process"/>
    <property type="evidence" value="ECO:0007669"/>
    <property type="project" value="InterPro"/>
</dbReference>